<accession>A0ABS4CSX2</accession>
<dbReference type="Proteomes" id="UP000674416">
    <property type="component" value="Unassembled WGS sequence"/>
</dbReference>
<feature type="transmembrane region" description="Helical" evidence="2">
    <location>
        <begin position="6"/>
        <end position="23"/>
    </location>
</feature>
<reference evidence="3 4" key="1">
    <citation type="submission" date="2021-01" db="EMBL/GenBank/DDBJ databases">
        <title>Genomic Encyclopedia of Type Strains, Phase IV (KMG-IV): sequencing the most valuable type-strain genomes for metagenomic binning, comparative biology and taxonomic classification.</title>
        <authorList>
            <person name="Goeker M."/>
        </authorList>
    </citation>
    <scope>NUCLEOTIDE SEQUENCE [LARGE SCALE GENOMIC DNA]</scope>
    <source>
        <strain evidence="3 4">DSM 103394</strain>
    </source>
</reference>
<proteinExistence type="predicted"/>
<gene>
    <name evidence="3" type="ORF">JOC74_000722</name>
</gene>
<dbReference type="EMBL" id="JAFDST010000001">
    <property type="protein sequence ID" value="MBP1080234.1"/>
    <property type="molecule type" value="Genomic_DNA"/>
</dbReference>
<keyword evidence="2" id="KW-1133">Transmembrane helix</keyword>
<organism evidence="3 4">
    <name type="scientific">Bacillus capparidis</name>
    <dbReference type="NCBI Taxonomy" id="1840411"/>
    <lineage>
        <taxon>Bacteria</taxon>
        <taxon>Bacillati</taxon>
        <taxon>Bacillota</taxon>
        <taxon>Bacilli</taxon>
        <taxon>Bacillales</taxon>
        <taxon>Bacillaceae</taxon>
        <taxon>Bacillus</taxon>
    </lineage>
</organism>
<dbReference type="RefSeq" id="WP_211086051.1">
    <property type="nucleotide sequence ID" value="NZ_JAFDST010000001.1"/>
</dbReference>
<sequence>MVLQILVGAIFVFAISFPIFRMIKKGKMPNNSYTPIDDIDAGRKRD</sequence>
<evidence type="ECO:0008006" key="5">
    <source>
        <dbReference type="Google" id="ProtNLM"/>
    </source>
</evidence>
<keyword evidence="4" id="KW-1185">Reference proteome</keyword>
<evidence type="ECO:0000313" key="4">
    <source>
        <dbReference type="Proteomes" id="UP000674416"/>
    </source>
</evidence>
<evidence type="ECO:0000256" key="2">
    <source>
        <dbReference type="SAM" id="Phobius"/>
    </source>
</evidence>
<name>A0ABS4CSX2_9BACI</name>
<feature type="region of interest" description="Disordered" evidence="1">
    <location>
        <begin position="26"/>
        <end position="46"/>
    </location>
</feature>
<comment type="caution">
    <text evidence="3">The sequence shown here is derived from an EMBL/GenBank/DDBJ whole genome shotgun (WGS) entry which is preliminary data.</text>
</comment>
<evidence type="ECO:0000313" key="3">
    <source>
        <dbReference type="EMBL" id="MBP1080234.1"/>
    </source>
</evidence>
<evidence type="ECO:0000256" key="1">
    <source>
        <dbReference type="SAM" id="MobiDB-lite"/>
    </source>
</evidence>
<keyword evidence="2" id="KW-0812">Transmembrane</keyword>
<protein>
    <recommendedName>
        <fullName evidence="5">DUF3951 domain-containing protein</fullName>
    </recommendedName>
</protein>
<keyword evidence="2" id="KW-0472">Membrane</keyword>